<proteinExistence type="predicted"/>
<evidence type="ECO:0000313" key="2">
    <source>
        <dbReference type="EMBL" id="KAL1598107.1"/>
    </source>
</evidence>
<keyword evidence="3" id="KW-1185">Reference proteome</keyword>
<keyword evidence="1" id="KW-0560">Oxidoreductase</keyword>
<evidence type="ECO:0000313" key="3">
    <source>
        <dbReference type="Proteomes" id="UP001521222"/>
    </source>
</evidence>
<dbReference type="InterPro" id="IPR036291">
    <property type="entry name" value="NAD(P)-bd_dom_sf"/>
</dbReference>
<dbReference type="Proteomes" id="UP001521222">
    <property type="component" value="Unassembled WGS sequence"/>
</dbReference>
<gene>
    <name evidence="2" type="ORF">SLS59_007117</name>
</gene>
<protein>
    <recommendedName>
        <fullName evidence="4">NAD(P)-binding protein</fullName>
    </recommendedName>
</protein>
<dbReference type="PANTHER" id="PTHR47534:SF3">
    <property type="entry name" value="ALCOHOL DEHYDROGENASE-LIKE C-TERMINAL DOMAIN-CONTAINING PROTEIN"/>
    <property type="match status" value="1"/>
</dbReference>
<name>A0ABR3R2A9_9PLEO</name>
<dbReference type="PANTHER" id="PTHR47534">
    <property type="entry name" value="YALI0E05731P"/>
    <property type="match status" value="1"/>
</dbReference>
<dbReference type="InterPro" id="IPR052228">
    <property type="entry name" value="Sec_Metab_Biosynth_Oxidored"/>
</dbReference>
<evidence type="ECO:0008006" key="4">
    <source>
        <dbReference type="Google" id="ProtNLM"/>
    </source>
</evidence>
<reference evidence="2 3" key="1">
    <citation type="submission" date="2024-02" db="EMBL/GenBank/DDBJ databases">
        <title>De novo assembly and annotation of 12 fungi associated with fruit tree decline syndrome in Ontario, Canada.</title>
        <authorList>
            <person name="Sulman M."/>
            <person name="Ellouze W."/>
            <person name="Ilyukhin E."/>
        </authorList>
    </citation>
    <scope>NUCLEOTIDE SEQUENCE [LARGE SCALE GENOMIC DNA]</scope>
    <source>
        <strain evidence="2 3">M97-236</strain>
    </source>
</reference>
<evidence type="ECO:0000256" key="1">
    <source>
        <dbReference type="ARBA" id="ARBA00023002"/>
    </source>
</evidence>
<organism evidence="2 3">
    <name type="scientific">Nothophoma quercina</name>
    <dbReference type="NCBI Taxonomy" id="749835"/>
    <lineage>
        <taxon>Eukaryota</taxon>
        <taxon>Fungi</taxon>
        <taxon>Dikarya</taxon>
        <taxon>Ascomycota</taxon>
        <taxon>Pezizomycotina</taxon>
        <taxon>Dothideomycetes</taxon>
        <taxon>Pleosporomycetidae</taxon>
        <taxon>Pleosporales</taxon>
        <taxon>Pleosporineae</taxon>
        <taxon>Didymellaceae</taxon>
        <taxon>Nothophoma</taxon>
    </lineage>
</organism>
<dbReference type="EMBL" id="JAKIXB020000024">
    <property type="protein sequence ID" value="KAL1598107.1"/>
    <property type="molecule type" value="Genomic_DNA"/>
</dbReference>
<comment type="caution">
    <text evidence="2">The sequence shown here is derived from an EMBL/GenBank/DDBJ whole genome shotgun (WGS) entry which is preliminary data.</text>
</comment>
<sequence length="349" mass="38451">MPDLQTIRAGNAELPAGSPLVIVLVGATTGIGSYVARAWADTFAKQGQKLRVYIVGRNAARAEVLLKYGRETSPGSEWRFLQVSDLSVLSEVDKVSEIITQQEMESPFAGGPARIDALYLSQAQSPVQASPVTLEGLDTQMSLLYYSRMRFIQNLTPLLLASPDSAHVISIFAGSMEDSIPSKGLPIGTPPPGSYGITSVRRNTTFMKTFFFEELAAKHTGRISFVHIYPGLVDGLGFYSDTQPLWFRVVWRILKPLLSWYMTSPEVCGQVMLYLSTKRYPAKRAAAQGDAVARSSQQEVGGGAYAVWQRGEESKTVSWAKARREDTGKKIWKHTMDVFGRIEKSNLST</sequence>
<accession>A0ABR3R2A9</accession>
<dbReference type="Gene3D" id="3.40.50.720">
    <property type="entry name" value="NAD(P)-binding Rossmann-like Domain"/>
    <property type="match status" value="1"/>
</dbReference>
<dbReference type="SUPFAM" id="SSF51735">
    <property type="entry name" value="NAD(P)-binding Rossmann-fold domains"/>
    <property type="match status" value="1"/>
</dbReference>